<dbReference type="EMBL" id="BGZK01000077">
    <property type="protein sequence ID" value="GBP16193.1"/>
    <property type="molecule type" value="Genomic_DNA"/>
</dbReference>
<gene>
    <name evidence="2" type="ORF">EVAR_9906_1</name>
</gene>
<evidence type="ECO:0000313" key="2">
    <source>
        <dbReference type="EMBL" id="GBP16193.1"/>
    </source>
</evidence>
<protein>
    <submittedName>
        <fullName evidence="2">Uncharacterized protein</fullName>
    </submittedName>
</protein>
<feature type="region of interest" description="Disordered" evidence="1">
    <location>
        <begin position="49"/>
        <end position="90"/>
    </location>
</feature>
<comment type="caution">
    <text evidence="2">The sequence shown here is derived from an EMBL/GenBank/DDBJ whole genome shotgun (WGS) entry which is preliminary data.</text>
</comment>
<feature type="compositionally biased region" description="Basic and acidic residues" evidence="1">
    <location>
        <begin position="54"/>
        <end position="65"/>
    </location>
</feature>
<accession>A0A4C1TQD9</accession>
<proteinExistence type="predicted"/>
<reference evidence="2 3" key="1">
    <citation type="journal article" date="2019" name="Commun. Biol.">
        <title>The bagworm genome reveals a unique fibroin gene that provides high tensile strength.</title>
        <authorList>
            <person name="Kono N."/>
            <person name="Nakamura H."/>
            <person name="Ohtoshi R."/>
            <person name="Tomita M."/>
            <person name="Numata K."/>
            <person name="Arakawa K."/>
        </authorList>
    </citation>
    <scope>NUCLEOTIDE SEQUENCE [LARGE SCALE GENOMIC DNA]</scope>
</reference>
<name>A0A4C1TQD9_EUMVA</name>
<evidence type="ECO:0000256" key="1">
    <source>
        <dbReference type="SAM" id="MobiDB-lite"/>
    </source>
</evidence>
<sequence>MNPKLKKEADHNAPKSYRFVHEDAQLVLVTPEKFHTVPRAIPPLRWHENNCPVRSRDGKNGDRRSFTAHAPRGGSPALLTPPTAYNHASR</sequence>
<dbReference type="Proteomes" id="UP000299102">
    <property type="component" value="Unassembled WGS sequence"/>
</dbReference>
<evidence type="ECO:0000313" key="3">
    <source>
        <dbReference type="Proteomes" id="UP000299102"/>
    </source>
</evidence>
<dbReference type="AlphaFoldDB" id="A0A4C1TQD9"/>
<keyword evidence="3" id="KW-1185">Reference proteome</keyword>
<organism evidence="2 3">
    <name type="scientific">Eumeta variegata</name>
    <name type="common">Bagworm moth</name>
    <name type="synonym">Eumeta japonica</name>
    <dbReference type="NCBI Taxonomy" id="151549"/>
    <lineage>
        <taxon>Eukaryota</taxon>
        <taxon>Metazoa</taxon>
        <taxon>Ecdysozoa</taxon>
        <taxon>Arthropoda</taxon>
        <taxon>Hexapoda</taxon>
        <taxon>Insecta</taxon>
        <taxon>Pterygota</taxon>
        <taxon>Neoptera</taxon>
        <taxon>Endopterygota</taxon>
        <taxon>Lepidoptera</taxon>
        <taxon>Glossata</taxon>
        <taxon>Ditrysia</taxon>
        <taxon>Tineoidea</taxon>
        <taxon>Psychidae</taxon>
        <taxon>Oiketicinae</taxon>
        <taxon>Eumeta</taxon>
    </lineage>
</organism>